<organism evidence="2 3">
    <name type="scientific">Pseudomonas phage Noxifer</name>
    <dbReference type="NCBI Taxonomy" id="2006684"/>
    <lineage>
        <taxon>Viruses</taxon>
        <taxon>Duplodnaviria</taxon>
        <taxon>Heunggongvirae</taxon>
        <taxon>Uroviricota</taxon>
        <taxon>Caudoviricetes</taxon>
        <taxon>Chimalliviridae</taxon>
        <taxon>Noxifervirus</taxon>
        <taxon>Noxifervirus noxifer</taxon>
    </lineage>
</organism>
<proteinExistence type="predicted"/>
<dbReference type="OrthoDB" id="39363at10239"/>
<accession>A0A1Y0T0A4</accession>
<protein>
    <recommendedName>
        <fullName evidence="1">ATP-grasp domain-containing protein</fullName>
    </recommendedName>
</protein>
<evidence type="ECO:0000259" key="1">
    <source>
        <dbReference type="Pfam" id="PF18299"/>
    </source>
</evidence>
<dbReference type="EMBL" id="MF063068">
    <property type="protein sequence ID" value="ARV77463.1"/>
    <property type="molecule type" value="Genomic_DNA"/>
</dbReference>
<feature type="domain" description="ATP-grasp" evidence="1">
    <location>
        <begin position="103"/>
        <end position="228"/>
    </location>
</feature>
<name>A0A1Y0T0A4_9CAUD</name>
<gene>
    <name evidence="2" type="ORF">NOXIFER_298</name>
</gene>
<dbReference type="InterPro" id="IPR041261">
    <property type="entry name" value="R2K_2"/>
</dbReference>
<reference evidence="2 3" key="1">
    <citation type="submission" date="2017-05" db="EMBL/GenBank/DDBJ databases">
        <authorList>
            <person name="Song R."/>
            <person name="Chenine A.L."/>
            <person name="Ruprecht R.M."/>
        </authorList>
    </citation>
    <scope>NUCLEOTIDE SEQUENCE [LARGE SCALE GENOMIC DNA]</scope>
</reference>
<evidence type="ECO:0000313" key="3">
    <source>
        <dbReference type="Proteomes" id="UP000224829"/>
    </source>
</evidence>
<dbReference type="Proteomes" id="UP000224829">
    <property type="component" value="Segment"/>
</dbReference>
<evidence type="ECO:0000313" key="2">
    <source>
        <dbReference type="EMBL" id="ARV77463.1"/>
    </source>
</evidence>
<sequence length="250" mass="28147">MFKRLVIEKRHSRLGNEEKLLALHAMELDIPVVTTVEKTVARGHFKFRPDDLVAGSVGFMHHAMRNFGIQVHHNHPYPEVLAEFMHRKVLPIHSIYALRKYFIQGGRPVFVKPLQTKKFTGFVADNIGDPRFNGAGNQTEIIVVEPVNFVHEWRIYIVNGWMTQISDVPGGKTGCFPNPAFVGGMVARLNKANIEHVPAAYSLDIGVLDTGQVALVEINDAYSLGAYGDITAAKYWEVIGTRWKQLMENK</sequence>
<keyword evidence="3" id="KW-1185">Reference proteome</keyword>
<dbReference type="Pfam" id="PF18299">
    <property type="entry name" value="R2K_2"/>
    <property type="match status" value="1"/>
</dbReference>